<dbReference type="Gene3D" id="1.10.10.60">
    <property type="entry name" value="Homeodomain-like"/>
    <property type="match status" value="2"/>
</dbReference>
<evidence type="ECO:0000313" key="11">
    <source>
        <dbReference type="Proteomes" id="UP001187471"/>
    </source>
</evidence>
<dbReference type="FunFam" id="1.10.10.60:FF:000015">
    <property type="entry name" value="Transcription factor RAX3"/>
    <property type="match status" value="1"/>
</dbReference>
<proteinExistence type="predicted"/>
<dbReference type="PROSITE" id="PS51294">
    <property type="entry name" value="HTH_MYB"/>
    <property type="match status" value="2"/>
</dbReference>
<dbReference type="GO" id="GO:0005634">
    <property type="term" value="C:nucleus"/>
    <property type="evidence" value="ECO:0007669"/>
    <property type="project" value="UniProtKB-SubCell"/>
</dbReference>
<feature type="domain" description="Myb-like" evidence="8">
    <location>
        <begin position="216"/>
        <end position="266"/>
    </location>
</feature>
<evidence type="ECO:0000256" key="2">
    <source>
        <dbReference type="ARBA" id="ARBA00022737"/>
    </source>
</evidence>
<evidence type="ECO:0000259" key="8">
    <source>
        <dbReference type="PROSITE" id="PS50090"/>
    </source>
</evidence>
<organism evidence="10 11">
    <name type="scientific">Escallonia rubra</name>
    <dbReference type="NCBI Taxonomy" id="112253"/>
    <lineage>
        <taxon>Eukaryota</taxon>
        <taxon>Viridiplantae</taxon>
        <taxon>Streptophyta</taxon>
        <taxon>Embryophyta</taxon>
        <taxon>Tracheophyta</taxon>
        <taxon>Spermatophyta</taxon>
        <taxon>Magnoliopsida</taxon>
        <taxon>eudicotyledons</taxon>
        <taxon>Gunneridae</taxon>
        <taxon>Pentapetalae</taxon>
        <taxon>asterids</taxon>
        <taxon>campanulids</taxon>
        <taxon>Escalloniales</taxon>
        <taxon>Escalloniaceae</taxon>
        <taxon>Escallonia</taxon>
    </lineage>
</organism>
<dbReference type="PROSITE" id="PS50090">
    <property type="entry name" value="MYB_LIKE"/>
    <property type="match status" value="2"/>
</dbReference>
<dbReference type="PANTHER" id="PTHR48000:SF67">
    <property type="entry name" value="MYB-LIKE DNA-BINDING DOMAIN CONTAINING PROTEIN, EXPRESSED"/>
    <property type="match status" value="1"/>
</dbReference>
<keyword evidence="6" id="KW-0539">Nucleus</keyword>
<protein>
    <submittedName>
        <fullName evidence="10">Uncharacterized protein</fullName>
    </submittedName>
</protein>
<evidence type="ECO:0000256" key="7">
    <source>
        <dbReference type="SAM" id="MobiDB-lite"/>
    </source>
</evidence>
<evidence type="ECO:0000256" key="1">
    <source>
        <dbReference type="ARBA" id="ARBA00004123"/>
    </source>
</evidence>
<feature type="domain" description="Myb-like" evidence="8">
    <location>
        <begin position="162"/>
        <end position="215"/>
    </location>
</feature>
<evidence type="ECO:0000313" key="10">
    <source>
        <dbReference type="EMBL" id="KAK2981198.1"/>
    </source>
</evidence>
<keyword evidence="2" id="KW-0677">Repeat</keyword>
<gene>
    <name evidence="10" type="ORF">RJ640_007132</name>
</gene>
<feature type="compositionally biased region" description="Low complexity" evidence="7">
    <location>
        <begin position="115"/>
        <end position="124"/>
    </location>
</feature>
<evidence type="ECO:0000256" key="6">
    <source>
        <dbReference type="ARBA" id="ARBA00023242"/>
    </source>
</evidence>
<dbReference type="InterPro" id="IPR009057">
    <property type="entry name" value="Homeodomain-like_sf"/>
</dbReference>
<feature type="compositionally biased region" description="Low complexity" evidence="7">
    <location>
        <begin position="131"/>
        <end position="154"/>
    </location>
</feature>
<dbReference type="Pfam" id="PF00249">
    <property type="entry name" value="Myb_DNA-binding"/>
    <property type="match status" value="2"/>
</dbReference>
<keyword evidence="11" id="KW-1185">Reference proteome</keyword>
<sequence>MVVTVLGSGGEGVGPGGAGADSVRAAGGVGGGDSGERTEVLQVEITEVLQGEVTGMLQGEVTWVLQGGVPGVLQVEIKEVLQGEVTGMLQGGVPGVLQVQNNSGVARGSNRDAARGSNRGVARGRSGGVARGSTSGVASANNRGAARGSTRGAAIGSNMGVASANNRGPWSPEEDAKLKEYIDKYGTGGNWISLPQKAGLRRCGKSCRLRWLNYLRPNIKHGEFSDDEDRIICTLFSSIGSRWSIIAAQLPGRTDNDIKNYWNTKLKKKLMGLMLSSSSSPSCQKIRPQYQATTTYPSISSLLQTPPPLSTSSLSYKFTTNSAYSSSTTTRSFITGYDHDQDHDQTITSIPYSSLLNPTTQNGYVGPMHNYLMFGGIDQAASCSSSDGSCNNNQISHAKEVDQYDQFNYIYNGVNEIQNPKSMLPNGGDLDGLYGENPLDYGLEEIKQLISCSNLNFLS</sequence>
<feature type="region of interest" description="Disordered" evidence="7">
    <location>
        <begin position="106"/>
        <end position="171"/>
    </location>
</feature>
<keyword evidence="4" id="KW-0238">DNA-binding</keyword>
<dbReference type="InterPro" id="IPR017930">
    <property type="entry name" value="Myb_dom"/>
</dbReference>
<keyword evidence="3" id="KW-0805">Transcription regulation</keyword>
<dbReference type="InterPro" id="IPR001005">
    <property type="entry name" value="SANT/Myb"/>
</dbReference>
<dbReference type="Proteomes" id="UP001187471">
    <property type="component" value="Unassembled WGS sequence"/>
</dbReference>
<evidence type="ECO:0000256" key="4">
    <source>
        <dbReference type="ARBA" id="ARBA00023125"/>
    </source>
</evidence>
<dbReference type="SMART" id="SM00717">
    <property type="entry name" value="SANT"/>
    <property type="match status" value="2"/>
</dbReference>
<accession>A0AA88R2I1</accession>
<feature type="domain" description="HTH myb-type" evidence="9">
    <location>
        <begin position="216"/>
        <end position="270"/>
    </location>
</feature>
<dbReference type="AlphaFoldDB" id="A0AA88R2I1"/>
<evidence type="ECO:0000256" key="3">
    <source>
        <dbReference type="ARBA" id="ARBA00023015"/>
    </source>
</evidence>
<dbReference type="SUPFAM" id="SSF46689">
    <property type="entry name" value="Homeodomain-like"/>
    <property type="match status" value="1"/>
</dbReference>
<dbReference type="CDD" id="cd00167">
    <property type="entry name" value="SANT"/>
    <property type="match status" value="2"/>
</dbReference>
<evidence type="ECO:0000259" key="9">
    <source>
        <dbReference type="PROSITE" id="PS51294"/>
    </source>
</evidence>
<name>A0AA88R2I1_9ASTE</name>
<reference evidence="10" key="1">
    <citation type="submission" date="2022-12" db="EMBL/GenBank/DDBJ databases">
        <title>Draft genome assemblies for two species of Escallonia (Escalloniales).</title>
        <authorList>
            <person name="Chanderbali A."/>
            <person name="Dervinis C."/>
            <person name="Anghel I."/>
            <person name="Soltis D."/>
            <person name="Soltis P."/>
            <person name="Zapata F."/>
        </authorList>
    </citation>
    <scope>NUCLEOTIDE SEQUENCE</scope>
    <source>
        <strain evidence="10">UCBG92.1500</strain>
        <tissue evidence="10">Leaf</tissue>
    </source>
</reference>
<dbReference type="EMBL" id="JAVXUO010001549">
    <property type="protein sequence ID" value="KAK2981198.1"/>
    <property type="molecule type" value="Genomic_DNA"/>
</dbReference>
<dbReference type="PANTHER" id="PTHR48000">
    <property type="entry name" value="OS09G0431300 PROTEIN"/>
    <property type="match status" value="1"/>
</dbReference>
<evidence type="ECO:0000256" key="5">
    <source>
        <dbReference type="ARBA" id="ARBA00023163"/>
    </source>
</evidence>
<comment type="subcellular location">
    <subcellularLocation>
        <location evidence="1">Nucleus</location>
    </subcellularLocation>
</comment>
<dbReference type="GO" id="GO:0003677">
    <property type="term" value="F:DNA binding"/>
    <property type="evidence" value="ECO:0007669"/>
    <property type="project" value="UniProtKB-KW"/>
</dbReference>
<feature type="domain" description="HTH myb-type" evidence="9">
    <location>
        <begin position="166"/>
        <end position="215"/>
    </location>
</feature>
<comment type="caution">
    <text evidence="10">The sequence shown here is derived from an EMBL/GenBank/DDBJ whole genome shotgun (WGS) entry which is preliminary data.</text>
</comment>
<keyword evidence="5" id="KW-0804">Transcription</keyword>